<evidence type="ECO:0000256" key="4">
    <source>
        <dbReference type="ARBA" id="ARBA00022553"/>
    </source>
</evidence>
<dbReference type="PANTHER" id="PTHR21141">
    <property type="entry name" value="60S ACIDIC RIBOSOMAL PROTEIN FAMILY MEMBER"/>
    <property type="match status" value="1"/>
</dbReference>
<reference evidence="8" key="2">
    <citation type="journal article" date="1994" name="Mol. Biochem. Parasitol.">
        <title>A short interspersed repetitive element provides a new 3' acceptor site for trans-splicing in certain ribosomal P2 beta protein genes of Trypanosoma cruzi.</title>
        <authorList>
            <person name="Vazquez M.P."/>
            <person name="Schijman A.G."/>
            <person name="Levin M.J."/>
        </authorList>
    </citation>
    <scope>NUCLEOTIDE SEQUENCE</scope>
    <source>
        <strain evidence="8">Tulahuen</strain>
    </source>
</reference>
<dbReference type="RefSeq" id="XP_806207.1">
    <property type="nucleotide sequence ID" value="XM_801114.1"/>
</dbReference>
<dbReference type="VEuPathDB" id="TriTrypDB:TcBrA4_0027130"/>
<dbReference type="EMBL" id="X75031">
    <property type="protein sequence ID" value="CAA52941.1"/>
    <property type="molecule type" value="Genomic_DNA"/>
</dbReference>
<dbReference type="GO" id="GO:0002182">
    <property type="term" value="P:cytoplasmic translational elongation"/>
    <property type="evidence" value="ECO:0007669"/>
    <property type="project" value="InterPro"/>
</dbReference>
<dbReference type="GO" id="GO:0022625">
    <property type="term" value="C:cytosolic large ribosomal subunit"/>
    <property type="evidence" value="ECO:0007669"/>
    <property type="project" value="InterPro"/>
</dbReference>
<comment type="function">
    <text evidence="1">Plays an important role in the elongation step of protein synthesis.</text>
</comment>
<evidence type="ECO:0000256" key="1">
    <source>
        <dbReference type="ARBA" id="ARBA00003362"/>
    </source>
</evidence>
<evidence type="ECO:0000256" key="7">
    <source>
        <dbReference type="SAM" id="MobiDB-lite"/>
    </source>
</evidence>
<dbReference type="VEuPathDB" id="TriTrypDB:TcG_00931"/>
<dbReference type="GO" id="GO:0003735">
    <property type="term" value="F:structural constituent of ribosome"/>
    <property type="evidence" value="ECO:0007669"/>
    <property type="project" value="InterPro"/>
</dbReference>
<dbReference type="InterPro" id="IPR044076">
    <property type="entry name" value="Ribosomal_P2"/>
</dbReference>
<dbReference type="CDD" id="cd05833">
    <property type="entry name" value="Ribosomal_P2"/>
    <property type="match status" value="1"/>
</dbReference>
<keyword evidence="4" id="KW-0597">Phosphoprotein</keyword>
<name>Q26957_TRYCR</name>
<dbReference type="OrthoDB" id="1227494at2759"/>
<dbReference type="InterPro" id="IPR001859">
    <property type="entry name" value="Ribosomal_P1/P2_euk"/>
</dbReference>
<dbReference type="Gene3D" id="1.10.10.1410">
    <property type="match status" value="1"/>
</dbReference>
<sequence>MKYLAAYALVGLSGGTPSKSAVEAVLKAAGVPVDPSRVDALFTEFAGKDFDTVCTEGKSKLVGGVTRPNAATASAPTAAAAASSGAAAPAATAEEEEDDDMGFGLFD</sequence>
<dbReference type="VEuPathDB" id="TriTrypDB:TcCLB.509165.40"/>
<dbReference type="FunFam" id="1.10.10.1410:FF:000002">
    <property type="entry name" value="60S acidic ribosomal protein P2"/>
    <property type="match status" value="1"/>
</dbReference>
<dbReference type="Pfam" id="PF00428">
    <property type="entry name" value="Ribosomal_60s"/>
    <property type="match status" value="1"/>
</dbReference>
<comment type="similarity">
    <text evidence="2">Belongs to the eukaryotic ribosomal protein P1/P2 family.</text>
</comment>
<dbReference type="AlphaFoldDB" id="Q26957"/>
<dbReference type="PRINTS" id="PR00456">
    <property type="entry name" value="RIBOSOMALP2"/>
</dbReference>
<comment type="subunit">
    <text evidence="3">P1 and P2 exist as dimers at the large ribosomal subunit.</text>
</comment>
<evidence type="ECO:0000256" key="2">
    <source>
        <dbReference type="ARBA" id="ARBA00005436"/>
    </source>
</evidence>
<evidence type="ECO:0000313" key="8">
    <source>
        <dbReference type="EMBL" id="CAA52941.1"/>
    </source>
</evidence>
<dbReference type="VEuPathDB" id="TriTrypDB:BCY84_01209"/>
<protein>
    <submittedName>
        <fullName evidence="8">TcP2beta protein</fullName>
    </submittedName>
</protein>
<dbReference type="PIR" id="S59920">
    <property type="entry name" value="S59920"/>
</dbReference>
<keyword evidence="6" id="KW-0687">Ribonucleoprotein</keyword>
<dbReference type="OMA" id="DIMAQGI"/>
<gene>
    <name evidence="8" type="primary">TcP2beta</name>
</gene>
<reference evidence="8" key="1">
    <citation type="journal article" date="1990" name="Nucleic Acids Res.">
        <title>Nucleotide cDNA and complete deduced amino acid sequence of a Trypanosoma cruzi ribosomal P protein (P-JL5).</title>
        <authorList>
            <person name="Schijman A.G."/>
            <person name="Dusetti N.J."/>
            <person name="Vazquez M.P."/>
            <person name="Lafon S."/>
            <person name="Levy-Yeyati P."/>
            <person name="Levin M.J."/>
        </authorList>
    </citation>
    <scope>NUCLEOTIDE SEQUENCE</scope>
    <source>
        <strain evidence="8">Tulahuen</strain>
    </source>
</reference>
<dbReference type="VEuPathDB" id="TriTrypDB:C4B63_18g838c"/>
<dbReference type="VEuPathDB" id="TriTrypDB:TcCLB.510643.140"/>
<proteinExistence type="inferred from homology"/>
<dbReference type="VEuPathDB" id="TriTrypDB:TcCL_ESM00973"/>
<evidence type="ECO:0000256" key="3">
    <source>
        <dbReference type="ARBA" id="ARBA00011266"/>
    </source>
</evidence>
<evidence type="ECO:0000256" key="6">
    <source>
        <dbReference type="ARBA" id="ARBA00023274"/>
    </source>
</evidence>
<dbReference type="InterPro" id="IPR038716">
    <property type="entry name" value="P1/P2_N_sf"/>
</dbReference>
<dbReference type="PANTHER" id="PTHR21141:SF58">
    <property type="entry name" value="ACIDIC RIBOSOMAL PROTEIN P2, PUTATIVE-RELATED"/>
    <property type="match status" value="1"/>
</dbReference>
<reference evidence="8" key="3">
    <citation type="journal article" date="1999" name="Gene">
        <title>Functional analysis of the intergenic regions of TcP2beta gene loci allowed the construction of an improved Trypanosoma cruzi expression vector.</title>
        <authorList>
            <person name="Vazquez M.P."/>
            <person name="Levin M.J."/>
        </authorList>
    </citation>
    <scope>NUCLEOTIDE SEQUENCE</scope>
    <source>
        <strain evidence="8">Tulahuen</strain>
    </source>
</reference>
<feature type="region of interest" description="Disordered" evidence="7">
    <location>
        <begin position="84"/>
        <end position="107"/>
    </location>
</feature>
<dbReference type="InterPro" id="IPR027534">
    <property type="entry name" value="Ribosomal_P1/P2"/>
</dbReference>
<dbReference type="KEGG" id="tcr:509165.40"/>
<keyword evidence="5" id="KW-0689">Ribosomal protein</keyword>
<organism evidence="8">
    <name type="scientific">Trypanosoma cruzi</name>
    <dbReference type="NCBI Taxonomy" id="5693"/>
    <lineage>
        <taxon>Eukaryota</taxon>
        <taxon>Discoba</taxon>
        <taxon>Euglenozoa</taxon>
        <taxon>Kinetoplastea</taxon>
        <taxon>Metakinetoplastina</taxon>
        <taxon>Trypanosomatida</taxon>
        <taxon>Trypanosomatidae</taxon>
        <taxon>Trypanosoma</taxon>
        <taxon>Schizotrypanum</taxon>
    </lineage>
</organism>
<evidence type="ECO:0000256" key="5">
    <source>
        <dbReference type="ARBA" id="ARBA00022980"/>
    </source>
</evidence>
<accession>Q26957</accession>
<dbReference type="HAMAP" id="MF_01478">
    <property type="entry name" value="Ribosomal_L12_arch"/>
    <property type="match status" value="1"/>
</dbReference>